<organism evidence="2 3">
    <name type="scientific">Sphingomonas gilva</name>
    <dbReference type="NCBI Taxonomy" id="2305907"/>
    <lineage>
        <taxon>Bacteria</taxon>
        <taxon>Pseudomonadati</taxon>
        <taxon>Pseudomonadota</taxon>
        <taxon>Alphaproteobacteria</taxon>
        <taxon>Sphingomonadales</taxon>
        <taxon>Sphingomonadaceae</taxon>
        <taxon>Sphingomonas</taxon>
    </lineage>
</organism>
<dbReference type="EMBL" id="QWLV01000001">
    <property type="protein sequence ID" value="RHW18994.1"/>
    <property type="molecule type" value="Genomic_DNA"/>
</dbReference>
<sequence>MPTTPAGRRYLKRFVPTMTAYVAALFVSNRVAAVWQPEGAALIALSFLPALPIIGVIIVIGLYLAEESDEYLRHRIVVSMLVGLGLMLSVTTAWGFLEESGVVPHVPAYFAFILWCAGWGAAQCVLALRERVQGDAA</sequence>
<evidence type="ECO:0000256" key="1">
    <source>
        <dbReference type="SAM" id="Phobius"/>
    </source>
</evidence>
<accession>A0A396RQU7</accession>
<keyword evidence="3" id="KW-1185">Reference proteome</keyword>
<reference evidence="2 3" key="1">
    <citation type="submission" date="2018-08" db="EMBL/GenBank/DDBJ databases">
        <title>The multiple taxonomic identification of Sphingomonas gilva.</title>
        <authorList>
            <person name="Zhu D."/>
            <person name="Zheng S."/>
        </authorList>
    </citation>
    <scope>NUCLEOTIDE SEQUENCE [LARGE SCALE GENOMIC DNA]</scope>
    <source>
        <strain evidence="2 3">ZDH117</strain>
    </source>
</reference>
<evidence type="ECO:0000313" key="3">
    <source>
        <dbReference type="Proteomes" id="UP000266693"/>
    </source>
</evidence>
<dbReference type="RefSeq" id="WP_118862502.1">
    <property type="nucleotide sequence ID" value="NZ_QWLV01000001.1"/>
</dbReference>
<name>A0A396RQU7_9SPHN</name>
<gene>
    <name evidence="2" type="ORF">D1610_02360</name>
</gene>
<dbReference type="Proteomes" id="UP000266693">
    <property type="component" value="Unassembled WGS sequence"/>
</dbReference>
<evidence type="ECO:0000313" key="2">
    <source>
        <dbReference type="EMBL" id="RHW18994.1"/>
    </source>
</evidence>
<feature type="transmembrane region" description="Helical" evidence="1">
    <location>
        <begin position="109"/>
        <end position="128"/>
    </location>
</feature>
<comment type="caution">
    <text evidence="2">The sequence shown here is derived from an EMBL/GenBank/DDBJ whole genome shotgun (WGS) entry which is preliminary data.</text>
</comment>
<keyword evidence="1" id="KW-1133">Transmembrane helix</keyword>
<protein>
    <recommendedName>
        <fullName evidence="4">Transmembrane protein</fullName>
    </recommendedName>
</protein>
<feature type="transmembrane region" description="Helical" evidence="1">
    <location>
        <begin position="76"/>
        <end position="97"/>
    </location>
</feature>
<evidence type="ECO:0008006" key="4">
    <source>
        <dbReference type="Google" id="ProtNLM"/>
    </source>
</evidence>
<dbReference type="OrthoDB" id="119964at2"/>
<keyword evidence="1" id="KW-0472">Membrane</keyword>
<dbReference type="AlphaFoldDB" id="A0A396RQU7"/>
<keyword evidence="1" id="KW-0812">Transmembrane</keyword>
<feature type="transmembrane region" description="Helical" evidence="1">
    <location>
        <begin position="41"/>
        <end position="64"/>
    </location>
</feature>
<proteinExistence type="predicted"/>
<feature type="transmembrane region" description="Helical" evidence="1">
    <location>
        <begin position="14"/>
        <end position="35"/>
    </location>
</feature>